<dbReference type="EMBL" id="CAADJE010000036">
    <property type="protein sequence ID" value="VFS88506.1"/>
    <property type="molecule type" value="Genomic_DNA"/>
</dbReference>
<dbReference type="AlphaFoldDB" id="A0A485CUJ5"/>
<accession>A0A485CUJ5</accession>
<evidence type="ECO:0000313" key="2">
    <source>
        <dbReference type="Proteomes" id="UP000345637"/>
    </source>
</evidence>
<name>A0A485CUJ5_RAOPL</name>
<organism evidence="1 2">
    <name type="scientific">Raoultella planticola</name>
    <name type="common">Klebsiella planticola</name>
    <dbReference type="NCBI Taxonomy" id="575"/>
    <lineage>
        <taxon>Bacteria</taxon>
        <taxon>Pseudomonadati</taxon>
        <taxon>Pseudomonadota</taxon>
        <taxon>Gammaproteobacteria</taxon>
        <taxon>Enterobacterales</taxon>
        <taxon>Enterobacteriaceae</taxon>
        <taxon>Klebsiella/Raoultella group</taxon>
        <taxon>Raoultella</taxon>
    </lineage>
</organism>
<gene>
    <name evidence="1" type="ORF">NCTC12998_06526</name>
</gene>
<dbReference type="GO" id="GO:0015833">
    <property type="term" value="P:peptide transport"/>
    <property type="evidence" value="ECO:0007669"/>
    <property type="project" value="TreeGrafter"/>
</dbReference>
<dbReference type="Gene3D" id="3.10.105.10">
    <property type="entry name" value="Dipeptide-binding Protein, Domain 3"/>
    <property type="match status" value="1"/>
</dbReference>
<dbReference type="SUPFAM" id="SSF53850">
    <property type="entry name" value="Periplasmic binding protein-like II"/>
    <property type="match status" value="1"/>
</dbReference>
<evidence type="ECO:0000313" key="1">
    <source>
        <dbReference type="EMBL" id="VFS88506.1"/>
    </source>
</evidence>
<dbReference type="Proteomes" id="UP000345637">
    <property type="component" value="Unassembled WGS sequence"/>
</dbReference>
<reference evidence="1 2" key="1">
    <citation type="submission" date="2019-03" db="EMBL/GenBank/DDBJ databases">
        <authorList>
            <consortium name="Pathogen Informatics"/>
        </authorList>
    </citation>
    <scope>NUCLEOTIDE SEQUENCE [LARGE SCALE GENOMIC DNA]</scope>
    <source>
        <strain evidence="1 2">NCTC12998</strain>
    </source>
</reference>
<dbReference type="GO" id="GO:1904680">
    <property type="term" value="F:peptide transmembrane transporter activity"/>
    <property type="evidence" value="ECO:0007669"/>
    <property type="project" value="TreeGrafter"/>
</dbReference>
<dbReference type="PANTHER" id="PTHR30290">
    <property type="entry name" value="PERIPLASMIC BINDING COMPONENT OF ABC TRANSPORTER"/>
    <property type="match status" value="1"/>
</dbReference>
<sequence>MLDEAGWKPAADGIREKEGQRLALTVYESLPQPQNKEVLQLIAQQWRQVGAALSVKAGDAGSRVIDNLDPLKTPLTVSEVGRADPDVVKSMFFPTNRDALLQQGGSSDKVQHFRDDKLNDLLTAISAEVDPQKRLQLTGDAQRYLLDNAYVIPIFEEPQVFAGAPWVKGVSFEAVGRPSFYGTWLEKH</sequence>
<dbReference type="InterPro" id="IPR039424">
    <property type="entry name" value="SBP_5"/>
</dbReference>
<proteinExistence type="predicted"/>
<protein>
    <submittedName>
        <fullName evidence="1">ABC-type oligopeptide transport system, periplasmic component</fullName>
    </submittedName>
</protein>
<dbReference type="PANTHER" id="PTHR30290:SF65">
    <property type="entry name" value="MONOACYL PHOSPHATIDYLINOSITOL TETRAMANNOSIDE-BINDING PROTEIN LPQW-RELATED"/>
    <property type="match status" value="1"/>
</dbReference>